<accession>A0ABS1RF82</accession>
<dbReference type="EMBL" id="JAESIL010000020">
    <property type="protein sequence ID" value="MBL3577829.1"/>
    <property type="molecule type" value="Genomic_DNA"/>
</dbReference>
<evidence type="ECO:0000256" key="1">
    <source>
        <dbReference type="SAM" id="Phobius"/>
    </source>
</evidence>
<evidence type="ECO:0000313" key="2">
    <source>
        <dbReference type="EMBL" id="MBL3577829.1"/>
    </source>
</evidence>
<organism evidence="2 3">
    <name type="scientific">Rhodovulum visakhapatnamense</name>
    <dbReference type="NCBI Taxonomy" id="364297"/>
    <lineage>
        <taxon>Bacteria</taxon>
        <taxon>Pseudomonadati</taxon>
        <taxon>Pseudomonadota</taxon>
        <taxon>Alphaproteobacteria</taxon>
        <taxon>Rhodobacterales</taxon>
        <taxon>Paracoccaceae</taxon>
        <taxon>Rhodovulum</taxon>
    </lineage>
</organism>
<proteinExistence type="predicted"/>
<keyword evidence="1" id="KW-0812">Transmembrane</keyword>
<reference evidence="3" key="1">
    <citation type="submission" date="2021-01" db="EMBL/GenBank/DDBJ databases">
        <title>Draft genomes of Rhodovulum sulfidophilum.</title>
        <authorList>
            <person name="Guzman M.S."/>
        </authorList>
    </citation>
    <scope>NUCLEOTIDE SEQUENCE [LARGE SCALE GENOMIC DNA]</scope>
    <source>
        <strain evidence="3">AB19</strain>
    </source>
</reference>
<keyword evidence="1" id="KW-0472">Membrane</keyword>
<name>A0ABS1RF82_9RHOB</name>
<comment type="caution">
    <text evidence="2">The sequence shown here is derived from an EMBL/GenBank/DDBJ whole genome shotgun (WGS) entry which is preliminary data.</text>
</comment>
<sequence length="81" mass="8026">MYELVRVRNKETTGREALRATANSAAIGAGAGAVAHVVSHVARSVPILGLAVLAAGVLYAANAAKKESAGASGPKTVEADA</sequence>
<gene>
    <name evidence="2" type="ORF">JMJ92_06605</name>
</gene>
<dbReference type="Proteomes" id="UP000635853">
    <property type="component" value="Unassembled WGS sequence"/>
</dbReference>
<protein>
    <recommendedName>
        <fullName evidence="4">Secreted protein with PEP-CTERM sorting signal</fullName>
    </recommendedName>
</protein>
<keyword evidence="3" id="KW-1185">Reference proteome</keyword>
<keyword evidence="1" id="KW-1133">Transmembrane helix</keyword>
<feature type="transmembrane region" description="Helical" evidence="1">
    <location>
        <begin position="20"/>
        <end position="38"/>
    </location>
</feature>
<evidence type="ECO:0008006" key="4">
    <source>
        <dbReference type="Google" id="ProtNLM"/>
    </source>
</evidence>
<dbReference type="RefSeq" id="WP_143540667.1">
    <property type="nucleotide sequence ID" value="NZ_JAESIL010000020.1"/>
</dbReference>
<feature type="transmembrane region" description="Helical" evidence="1">
    <location>
        <begin position="44"/>
        <end position="61"/>
    </location>
</feature>
<evidence type="ECO:0000313" key="3">
    <source>
        <dbReference type="Proteomes" id="UP000635853"/>
    </source>
</evidence>